<dbReference type="EMBL" id="CP046566">
    <property type="protein sequence ID" value="QGW27991.1"/>
    <property type="molecule type" value="Genomic_DNA"/>
</dbReference>
<sequence>MKKLTIPFVFAIVCAACGGNSQSESADIADSTNAPGETALSLVRENVNPKPVANFEKKIPNELNNWYFRVQLYETPNRFQYKLSMQYQEVTGEDTLRIPNLGKEPRVEIKPGKSEYSCILGFYDQDGVFREYKEVSVKDESLSLTTLKRYAVSGGE</sequence>
<organism evidence="1 2">
    <name type="scientific">Phnomibacter ginsenosidimutans</name>
    <dbReference type="NCBI Taxonomy" id="2676868"/>
    <lineage>
        <taxon>Bacteria</taxon>
        <taxon>Pseudomonadati</taxon>
        <taxon>Bacteroidota</taxon>
        <taxon>Chitinophagia</taxon>
        <taxon>Chitinophagales</taxon>
        <taxon>Chitinophagaceae</taxon>
        <taxon>Phnomibacter</taxon>
    </lineage>
</organism>
<evidence type="ECO:0000313" key="2">
    <source>
        <dbReference type="Proteomes" id="UP000426027"/>
    </source>
</evidence>
<name>A0A6I6GZT4_9BACT</name>
<keyword evidence="2" id="KW-1185">Reference proteome</keyword>
<dbReference type="AlphaFoldDB" id="A0A6I6GZT4"/>
<reference evidence="1 2" key="1">
    <citation type="submission" date="2019-11" db="EMBL/GenBank/DDBJ databases">
        <authorList>
            <person name="Im W.T."/>
        </authorList>
    </citation>
    <scope>NUCLEOTIDE SEQUENCE [LARGE SCALE GENOMIC DNA]</scope>
    <source>
        <strain evidence="1 2">SB-02</strain>
    </source>
</reference>
<accession>A0A6I6GZT4</accession>
<dbReference type="RefSeq" id="WP_157478279.1">
    <property type="nucleotide sequence ID" value="NZ_CP046566.1"/>
</dbReference>
<protein>
    <submittedName>
        <fullName evidence="1">Uncharacterized protein</fullName>
    </submittedName>
</protein>
<proteinExistence type="predicted"/>
<evidence type="ECO:0000313" key="1">
    <source>
        <dbReference type="EMBL" id="QGW27991.1"/>
    </source>
</evidence>
<dbReference type="Proteomes" id="UP000426027">
    <property type="component" value="Chromosome"/>
</dbReference>
<dbReference type="KEGG" id="fls:GLV81_07670"/>
<gene>
    <name evidence="1" type="ORF">GLV81_07670</name>
</gene>